<accession>A0A0D3KSK1</accession>
<evidence type="ECO:0000259" key="2">
    <source>
        <dbReference type="SMART" id="SM00014"/>
    </source>
</evidence>
<dbReference type="CDD" id="cd01610">
    <property type="entry name" value="PAP2_like"/>
    <property type="match status" value="1"/>
</dbReference>
<dbReference type="Proteomes" id="UP000013827">
    <property type="component" value="Unassembled WGS sequence"/>
</dbReference>
<dbReference type="SUPFAM" id="SSF48317">
    <property type="entry name" value="Acid phosphatase/Vanadium-dependent haloperoxidase"/>
    <property type="match status" value="1"/>
</dbReference>
<evidence type="ECO:0000313" key="4">
    <source>
        <dbReference type="Proteomes" id="UP000013827"/>
    </source>
</evidence>
<keyword evidence="4" id="KW-1185">Reference proteome</keyword>
<dbReference type="InterPro" id="IPR036938">
    <property type="entry name" value="PAP2/HPO_sf"/>
</dbReference>
<reference evidence="4" key="1">
    <citation type="journal article" date="2013" name="Nature">
        <title>Pan genome of the phytoplankton Emiliania underpins its global distribution.</title>
        <authorList>
            <person name="Read B.A."/>
            <person name="Kegel J."/>
            <person name="Klute M.J."/>
            <person name="Kuo A."/>
            <person name="Lefebvre S.C."/>
            <person name="Maumus F."/>
            <person name="Mayer C."/>
            <person name="Miller J."/>
            <person name="Monier A."/>
            <person name="Salamov A."/>
            <person name="Young J."/>
            <person name="Aguilar M."/>
            <person name="Claverie J.M."/>
            <person name="Frickenhaus S."/>
            <person name="Gonzalez K."/>
            <person name="Herman E.K."/>
            <person name="Lin Y.C."/>
            <person name="Napier J."/>
            <person name="Ogata H."/>
            <person name="Sarno A.F."/>
            <person name="Shmutz J."/>
            <person name="Schroeder D."/>
            <person name="de Vargas C."/>
            <person name="Verret F."/>
            <person name="von Dassow P."/>
            <person name="Valentin K."/>
            <person name="Van de Peer Y."/>
            <person name="Wheeler G."/>
            <person name="Dacks J.B."/>
            <person name="Delwiche C.F."/>
            <person name="Dyhrman S.T."/>
            <person name="Glockner G."/>
            <person name="John U."/>
            <person name="Richards T."/>
            <person name="Worden A.Z."/>
            <person name="Zhang X."/>
            <person name="Grigoriev I.V."/>
            <person name="Allen A.E."/>
            <person name="Bidle K."/>
            <person name="Borodovsky M."/>
            <person name="Bowler C."/>
            <person name="Brownlee C."/>
            <person name="Cock J.M."/>
            <person name="Elias M."/>
            <person name="Gladyshev V.N."/>
            <person name="Groth M."/>
            <person name="Guda C."/>
            <person name="Hadaegh A."/>
            <person name="Iglesias-Rodriguez M.D."/>
            <person name="Jenkins J."/>
            <person name="Jones B.M."/>
            <person name="Lawson T."/>
            <person name="Leese F."/>
            <person name="Lindquist E."/>
            <person name="Lobanov A."/>
            <person name="Lomsadze A."/>
            <person name="Malik S.B."/>
            <person name="Marsh M.E."/>
            <person name="Mackinder L."/>
            <person name="Mock T."/>
            <person name="Mueller-Roeber B."/>
            <person name="Pagarete A."/>
            <person name="Parker M."/>
            <person name="Probert I."/>
            <person name="Quesneville H."/>
            <person name="Raines C."/>
            <person name="Rensing S.A."/>
            <person name="Riano-Pachon D.M."/>
            <person name="Richier S."/>
            <person name="Rokitta S."/>
            <person name="Shiraiwa Y."/>
            <person name="Soanes D.M."/>
            <person name="van der Giezen M."/>
            <person name="Wahlund T.M."/>
            <person name="Williams B."/>
            <person name="Wilson W."/>
            <person name="Wolfe G."/>
            <person name="Wurch L.L."/>
        </authorList>
    </citation>
    <scope>NUCLEOTIDE SEQUENCE</scope>
</reference>
<keyword evidence="1" id="KW-1133">Transmembrane helix</keyword>
<feature type="transmembrane region" description="Helical" evidence="1">
    <location>
        <begin position="278"/>
        <end position="296"/>
    </location>
</feature>
<evidence type="ECO:0000256" key="1">
    <source>
        <dbReference type="SAM" id="Phobius"/>
    </source>
</evidence>
<feature type="domain" description="Phosphatidic acid phosphatase type 2/haloperoxidase" evidence="2">
    <location>
        <begin position="56"/>
        <end position="171"/>
    </location>
</feature>
<reference evidence="3" key="2">
    <citation type="submission" date="2024-10" db="UniProtKB">
        <authorList>
            <consortium name="EnsemblProtists"/>
        </authorList>
    </citation>
    <scope>IDENTIFICATION</scope>
</reference>
<dbReference type="AlphaFoldDB" id="A0A0D3KSK1"/>
<sequence>MPDWASLSRFEIRHVTLPLQRYRALDVPSQVLGHSVSGEAMLPLFASLYWCLDQHKCFCGIWLVPLSEMANGVVKWLTRRGRPAWVDERVMMHQWSSEFSFPSSHSQLAAAVMTWLVLSSAHAEAATSTPALPSAAYALLVAASRVHVGLHFPSDVAVGLLWGALSAAAYAHIGRELDPRGVPHGNYMGMLGVLAGLAVGGAFKHLFPLHYPGSGASAFVRAVVGNGGCAAAPRRSPLRHAQDASSTRPAGGLLALFEGIGAATPRQPLRLYAALRFLKYWLVPVYILLLAPYAFVRLGL</sequence>
<dbReference type="PaxDb" id="2903-EOD38736"/>
<dbReference type="Pfam" id="PF01569">
    <property type="entry name" value="PAP2"/>
    <property type="match status" value="1"/>
</dbReference>
<name>A0A0D3KSK1_EMIH1</name>
<dbReference type="Gene3D" id="1.20.144.10">
    <property type="entry name" value="Phosphatidic acid phosphatase type 2/haloperoxidase"/>
    <property type="match status" value="1"/>
</dbReference>
<dbReference type="KEGG" id="ehx:EMIHUDRAFT_224120"/>
<dbReference type="HOGENOM" id="CLU_928840_0_0_1"/>
<proteinExistence type="predicted"/>
<dbReference type="PANTHER" id="PTHR14969:SF13">
    <property type="entry name" value="AT30094P"/>
    <property type="match status" value="1"/>
</dbReference>
<dbReference type="InterPro" id="IPR000326">
    <property type="entry name" value="PAP2/HPO"/>
</dbReference>
<keyword evidence="1" id="KW-0812">Transmembrane</keyword>
<evidence type="ECO:0000313" key="3">
    <source>
        <dbReference type="EnsemblProtists" id="EOD38736"/>
    </source>
</evidence>
<dbReference type="SMART" id="SM00014">
    <property type="entry name" value="acidPPc"/>
    <property type="match status" value="1"/>
</dbReference>
<dbReference type="PANTHER" id="PTHR14969">
    <property type="entry name" value="SPHINGOSINE-1-PHOSPHATE PHOSPHOHYDROLASE"/>
    <property type="match status" value="1"/>
</dbReference>
<organism evidence="3 4">
    <name type="scientific">Emiliania huxleyi (strain CCMP1516)</name>
    <dbReference type="NCBI Taxonomy" id="280463"/>
    <lineage>
        <taxon>Eukaryota</taxon>
        <taxon>Haptista</taxon>
        <taxon>Haptophyta</taxon>
        <taxon>Prymnesiophyceae</taxon>
        <taxon>Isochrysidales</taxon>
        <taxon>Noelaerhabdaceae</taxon>
        <taxon>Emiliania</taxon>
    </lineage>
</organism>
<dbReference type="STRING" id="2903.R1FSR6"/>
<dbReference type="GeneID" id="17284006"/>
<dbReference type="EnsemblProtists" id="EOD38736">
    <property type="protein sequence ID" value="EOD38736"/>
    <property type="gene ID" value="EMIHUDRAFT_224120"/>
</dbReference>
<keyword evidence="1" id="KW-0472">Membrane</keyword>
<protein>
    <recommendedName>
        <fullName evidence="2">Phosphatidic acid phosphatase type 2/haloperoxidase domain-containing protein</fullName>
    </recommendedName>
</protein>
<dbReference type="RefSeq" id="XP_005791165.1">
    <property type="nucleotide sequence ID" value="XM_005791108.1"/>
</dbReference>